<sequence>MEVFKIELEEKVSETIYPDGDHFRESIEGDTIEIEVSALSCQTSIDELKGEFGDGSKASREIDGQIVTNIDEKIDTSVSPNHFQGIK</sequence>
<dbReference type="Proteomes" id="UP000823775">
    <property type="component" value="Unassembled WGS sequence"/>
</dbReference>
<reference evidence="1 2" key="1">
    <citation type="journal article" date="2021" name="BMC Genomics">
        <title>Datura genome reveals duplications of psychoactive alkaloid biosynthetic genes and high mutation rate following tissue culture.</title>
        <authorList>
            <person name="Rajewski A."/>
            <person name="Carter-House D."/>
            <person name="Stajich J."/>
            <person name="Litt A."/>
        </authorList>
    </citation>
    <scope>NUCLEOTIDE SEQUENCE [LARGE SCALE GENOMIC DNA]</scope>
    <source>
        <strain evidence="1">AR-01</strain>
    </source>
</reference>
<feature type="non-terminal residue" evidence="1">
    <location>
        <position position="87"/>
    </location>
</feature>
<evidence type="ECO:0000313" key="1">
    <source>
        <dbReference type="EMBL" id="MCD7473438.1"/>
    </source>
</evidence>
<proteinExistence type="predicted"/>
<accession>A0ABS8TQG0</accession>
<protein>
    <submittedName>
        <fullName evidence="1">Uncharacterized protein</fullName>
    </submittedName>
</protein>
<comment type="caution">
    <text evidence="1">The sequence shown here is derived from an EMBL/GenBank/DDBJ whole genome shotgun (WGS) entry which is preliminary data.</text>
</comment>
<evidence type="ECO:0000313" key="2">
    <source>
        <dbReference type="Proteomes" id="UP000823775"/>
    </source>
</evidence>
<name>A0ABS8TQG0_DATST</name>
<gene>
    <name evidence="1" type="ORF">HAX54_015307</name>
</gene>
<keyword evidence="2" id="KW-1185">Reference proteome</keyword>
<dbReference type="EMBL" id="JACEIK010001972">
    <property type="protein sequence ID" value="MCD7473438.1"/>
    <property type="molecule type" value="Genomic_DNA"/>
</dbReference>
<organism evidence="1 2">
    <name type="scientific">Datura stramonium</name>
    <name type="common">Jimsonweed</name>
    <name type="synonym">Common thornapple</name>
    <dbReference type="NCBI Taxonomy" id="4076"/>
    <lineage>
        <taxon>Eukaryota</taxon>
        <taxon>Viridiplantae</taxon>
        <taxon>Streptophyta</taxon>
        <taxon>Embryophyta</taxon>
        <taxon>Tracheophyta</taxon>
        <taxon>Spermatophyta</taxon>
        <taxon>Magnoliopsida</taxon>
        <taxon>eudicotyledons</taxon>
        <taxon>Gunneridae</taxon>
        <taxon>Pentapetalae</taxon>
        <taxon>asterids</taxon>
        <taxon>lamiids</taxon>
        <taxon>Solanales</taxon>
        <taxon>Solanaceae</taxon>
        <taxon>Solanoideae</taxon>
        <taxon>Datureae</taxon>
        <taxon>Datura</taxon>
    </lineage>
</organism>